<evidence type="ECO:0000256" key="1">
    <source>
        <dbReference type="ARBA" id="ARBA00001946"/>
    </source>
</evidence>
<reference evidence="7 8" key="1">
    <citation type="submission" date="2019-12" db="EMBL/GenBank/DDBJ databases">
        <title>Genomic-based taxomic classification of the family Erythrobacteraceae.</title>
        <authorList>
            <person name="Xu L."/>
        </authorList>
    </citation>
    <scope>NUCLEOTIDE SEQUENCE [LARGE SCALE GENOMIC DNA]</scope>
    <source>
        <strain evidence="7 8">LMG 29518</strain>
    </source>
</reference>
<dbReference type="EMBL" id="WTYT01000005">
    <property type="protein sequence ID" value="MXO66418.1"/>
    <property type="molecule type" value="Genomic_DNA"/>
</dbReference>
<dbReference type="Proteomes" id="UP000438476">
    <property type="component" value="Unassembled WGS sequence"/>
</dbReference>
<dbReference type="EC" id="2.7.1.4" evidence="5"/>
<dbReference type="InterPro" id="IPR000600">
    <property type="entry name" value="ROK"/>
</dbReference>
<dbReference type="OrthoDB" id="9783435at2"/>
<dbReference type="GO" id="GO:0008865">
    <property type="term" value="F:fructokinase activity"/>
    <property type="evidence" value="ECO:0007669"/>
    <property type="project" value="UniProtKB-EC"/>
</dbReference>
<dbReference type="RefSeq" id="WP_160736866.1">
    <property type="nucleotide sequence ID" value="NZ_WTYT01000005.1"/>
</dbReference>
<evidence type="ECO:0000313" key="7">
    <source>
        <dbReference type="EMBL" id="MXO66418.1"/>
    </source>
</evidence>
<dbReference type="PANTHER" id="PTHR42742">
    <property type="entry name" value="TRANSCRIPTIONAL REPRESSOR MPRA"/>
    <property type="match status" value="1"/>
</dbReference>
<keyword evidence="3" id="KW-0862">Zinc</keyword>
<organism evidence="7 8">
    <name type="scientific">Altericroceibacterium endophyticum</name>
    <dbReference type="NCBI Taxonomy" id="1808508"/>
    <lineage>
        <taxon>Bacteria</taxon>
        <taxon>Pseudomonadati</taxon>
        <taxon>Pseudomonadota</taxon>
        <taxon>Alphaproteobacteria</taxon>
        <taxon>Sphingomonadales</taxon>
        <taxon>Erythrobacteraceae</taxon>
        <taxon>Altericroceibacterium</taxon>
    </lineage>
</organism>
<accession>A0A6I4T6Y0</accession>
<evidence type="ECO:0000313" key="8">
    <source>
        <dbReference type="Proteomes" id="UP000438476"/>
    </source>
</evidence>
<keyword evidence="2" id="KW-0479">Metal-binding</keyword>
<gene>
    <name evidence="7" type="ORF">GRI91_11670</name>
</gene>
<comment type="catalytic activity">
    <reaction evidence="6">
        <text>D-fructose + ATP = D-fructose 6-phosphate + ADP + H(+)</text>
        <dbReference type="Rhea" id="RHEA:16125"/>
        <dbReference type="ChEBI" id="CHEBI:15378"/>
        <dbReference type="ChEBI" id="CHEBI:30616"/>
        <dbReference type="ChEBI" id="CHEBI:37721"/>
        <dbReference type="ChEBI" id="CHEBI:61527"/>
        <dbReference type="ChEBI" id="CHEBI:456216"/>
        <dbReference type="EC" id="2.7.1.4"/>
    </reaction>
</comment>
<evidence type="ECO:0000256" key="2">
    <source>
        <dbReference type="ARBA" id="ARBA00022723"/>
    </source>
</evidence>
<dbReference type="PROSITE" id="PS01125">
    <property type="entry name" value="ROK"/>
    <property type="match status" value="1"/>
</dbReference>
<dbReference type="PANTHER" id="PTHR42742:SF3">
    <property type="entry name" value="FRUCTOKINASE"/>
    <property type="match status" value="1"/>
</dbReference>
<dbReference type="GO" id="GO:0046872">
    <property type="term" value="F:metal ion binding"/>
    <property type="evidence" value="ECO:0007669"/>
    <property type="project" value="UniProtKB-KW"/>
</dbReference>
<evidence type="ECO:0000256" key="6">
    <source>
        <dbReference type="ARBA" id="ARBA00048451"/>
    </source>
</evidence>
<comment type="caution">
    <text evidence="7">The sequence shown here is derived from an EMBL/GenBank/DDBJ whole genome shotgun (WGS) entry which is preliminary data.</text>
</comment>
<dbReference type="AlphaFoldDB" id="A0A6I4T6Y0"/>
<dbReference type="SUPFAM" id="SSF53067">
    <property type="entry name" value="Actin-like ATPase domain"/>
    <property type="match status" value="1"/>
</dbReference>
<dbReference type="Pfam" id="PF00480">
    <property type="entry name" value="ROK"/>
    <property type="match status" value="1"/>
</dbReference>
<sequence length="307" mass="31979">MTGQRDVQRLGAVELGGTKAIALLTEGENILERVTAPTTTPEETLSAIHTLLQKWHAQAPLQALGIASFGPLQLSQDQADFGRMLPTPKPNWSGADILGTLSSGLCCPVLIDTDVNAAALAEHRWGAAQGSDSLCYVTIGTGLGGGFLIDGRPIHGAMHPEIGHLRIRRAEGDSFSGACPFHGDCLEGLVCGPALAARFGGDPAQIPDSDPRWKFVASDLAEMVITILLTGSCRQILIGGGVGIARKALLPLVHEHVIERLAGYLPFVTRETIGDIIRAPGLGADAGPMGAVALALDAAALNNGQSR</sequence>
<proteinExistence type="predicted"/>
<comment type="cofactor">
    <cofactor evidence="1">
        <name>Mg(2+)</name>
        <dbReference type="ChEBI" id="CHEBI:18420"/>
    </cofactor>
</comment>
<name>A0A6I4T6Y0_9SPHN</name>
<dbReference type="InterPro" id="IPR043129">
    <property type="entry name" value="ATPase_NBD"/>
</dbReference>
<dbReference type="InterPro" id="IPR051804">
    <property type="entry name" value="Carb_Metab_Reg_Kinase/Isom"/>
</dbReference>
<keyword evidence="8" id="KW-1185">Reference proteome</keyword>
<dbReference type="CDD" id="cd24067">
    <property type="entry name" value="ASKHA_NBD_ROK_BsFRK-like"/>
    <property type="match status" value="1"/>
</dbReference>
<evidence type="ECO:0000256" key="3">
    <source>
        <dbReference type="ARBA" id="ARBA00022833"/>
    </source>
</evidence>
<evidence type="ECO:0000256" key="4">
    <source>
        <dbReference type="ARBA" id="ARBA00022842"/>
    </source>
</evidence>
<dbReference type="InterPro" id="IPR049874">
    <property type="entry name" value="ROK_cs"/>
</dbReference>
<protein>
    <recommendedName>
        <fullName evidence="5">fructokinase</fullName>
        <ecNumber evidence="5">2.7.1.4</ecNumber>
    </recommendedName>
</protein>
<evidence type="ECO:0000256" key="5">
    <source>
        <dbReference type="ARBA" id="ARBA00038887"/>
    </source>
</evidence>
<dbReference type="Gene3D" id="3.30.420.40">
    <property type="match status" value="2"/>
</dbReference>
<keyword evidence="4" id="KW-0460">Magnesium</keyword>